<reference evidence="1 2" key="1">
    <citation type="submission" date="2020-01" db="EMBL/GenBank/DDBJ databases">
        <title>Draft Genome Analysis of Muricauda sp. HICW Isolated from coastal seawater of PR China.</title>
        <authorList>
            <person name="Chen M.-X."/>
        </authorList>
    </citation>
    <scope>NUCLEOTIDE SEQUENCE [LARGE SCALE GENOMIC DNA]</scope>
    <source>
        <strain evidence="1 2">HICW</strain>
    </source>
</reference>
<protein>
    <submittedName>
        <fullName evidence="1">Uncharacterized protein</fullName>
    </submittedName>
</protein>
<dbReference type="Proteomes" id="UP000558089">
    <property type="component" value="Unassembled WGS sequence"/>
</dbReference>
<dbReference type="RefSeq" id="WP_176620281.1">
    <property type="nucleotide sequence ID" value="NZ_WYET01000004.1"/>
</dbReference>
<dbReference type="Gene3D" id="3.40.1000.10">
    <property type="entry name" value="Mog1/PsbP, alpha/beta/alpha sandwich"/>
    <property type="match status" value="1"/>
</dbReference>
<accession>A0A850NHX3</accession>
<organism evidence="1 2">
    <name type="scientific">Flagellimonas chongwuensis</name>
    <dbReference type="NCBI Taxonomy" id="2697365"/>
    <lineage>
        <taxon>Bacteria</taxon>
        <taxon>Pseudomonadati</taxon>
        <taxon>Bacteroidota</taxon>
        <taxon>Flavobacteriia</taxon>
        <taxon>Flavobacteriales</taxon>
        <taxon>Flavobacteriaceae</taxon>
        <taxon>Flagellimonas</taxon>
    </lineage>
</organism>
<evidence type="ECO:0000313" key="1">
    <source>
        <dbReference type="EMBL" id="NVN18560.1"/>
    </source>
</evidence>
<gene>
    <name evidence="1" type="ORF">GUA46_09410</name>
</gene>
<comment type="caution">
    <text evidence="1">The sequence shown here is derived from an EMBL/GenBank/DDBJ whole genome shotgun (WGS) entry which is preliminary data.</text>
</comment>
<dbReference type="EMBL" id="WYET01000004">
    <property type="protein sequence ID" value="NVN18560.1"/>
    <property type="molecule type" value="Genomic_DNA"/>
</dbReference>
<dbReference type="AlphaFoldDB" id="A0A850NHX3"/>
<evidence type="ECO:0000313" key="2">
    <source>
        <dbReference type="Proteomes" id="UP000558089"/>
    </source>
</evidence>
<proteinExistence type="predicted"/>
<keyword evidence="2" id="KW-1185">Reference proteome</keyword>
<name>A0A850NHX3_9FLAO</name>
<sequence>MRTKFASIFVLSILFCSACKNFKAKENDSEPKDENFNTIGVNNEYQIEIPRFMNGTTGLNEEASLQYQSLRHEAYLLIIDEPKLGFEQVYRDLEQYDDKLSVLQNYRDARIQILSRTTKIINKFNSKPFKINGLDAEFLELEAKVNGVDDEIFYFLTFVDGGEKVYMIMAWTLKNRKEEHKKTFKAIAESFELIN</sequence>